<accession>A0A1F5N3K5</accession>
<sequence>MRVLMLTPYLPYPLLTGGQTRSYNLIKRLSQLNHEITLFCLIKDKNEREFVPELQKFCKEVKVFNRPEKPWTLTNILRTGFSFYPFLVIRNWAKGESIAIAKKLQSEKFDLIHAETFYVMPHIPKTNIPILLVEQTIEYLVYRHFADEVKMVFFKPFLYMDVFKMKYWELKYWQKAQRVVAMSEEDKKSMLSQIPSLNVDIVPNGVDSEYFGRKLTDRSKTPIVLYLGNFTWLQNREAVDILVNKIWPKVKIRLPNAKLWIIGKNAEEFFPKLESSDIRVDEVKDVRVVYQQAAILVAPIYGGGGTRYKNFEAFASGLPVVTTSIGIRGTKAKDGIEVIIRDEPEEIAEAIIQLLNNGKLYEKIAGKAKKMVQVEYDWDPIANKLSSIYQSLGGK</sequence>
<dbReference type="Pfam" id="PF13692">
    <property type="entry name" value="Glyco_trans_1_4"/>
    <property type="match status" value="1"/>
</dbReference>
<evidence type="ECO:0000313" key="4">
    <source>
        <dbReference type="Proteomes" id="UP000177057"/>
    </source>
</evidence>
<dbReference type="EMBL" id="MFDV01000010">
    <property type="protein sequence ID" value="OGE72224.1"/>
    <property type="molecule type" value="Genomic_DNA"/>
</dbReference>
<dbReference type="STRING" id="1797794.A3H40_02485"/>
<evidence type="ECO:0000313" key="3">
    <source>
        <dbReference type="EMBL" id="OGE72224.1"/>
    </source>
</evidence>
<dbReference type="PANTHER" id="PTHR46401">
    <property type="entry name" value="GLYCOSYLTRANSFERASE WBBK-RELATED"/>
    <property type="match status" value="1"/>
</dbReference>
<evidence type="ECO:0000256" key="1">
    <source>
        <dbReference type="ARBA" id="ARBA00022679"/>
    </source>
</evidence>
<dbReference type="Proteomes" id="UP000177057">
    <property type="component" value="Unassembled WGS sequence"/>
</dbReference>
<gene>
    <name evidence="3" type="ORF">A3H40_02485</name>
</gene>
<protein>
    <recommendedName>
        <fullName evidence="2">Glycosyltransferase subfamily 4-like N-terminal domain-containing protein</fullName>
    </recommendedName>
</protein>
<proteinExistence type="predicted"/>
<feature type="domain" description="Glycosyltransferase subfamily 4-like N-terminal" evidence="2">
    <location>
        <begin position="17"/>
        <end position="209"/>
    </location>
</feature>
<dbReference type="Gene3D" id="3.40.50.2000">
    <property type="entry name" value="Glycogen Phosphorylase B"/>
    <property type="match status" value="2"/>
</dbReference>
<organism evidence="3 4">
    <name type="scientific">Candidatus Daviesbacteria bacterium RIFCSPLOWO2_02_FULL_38_15</name>
    <dbReference type="NCBI Taxonomy" id="1797794"/>
    <lineage>
        <taxon>Bacteria</taxon>
        <taxon>Candidatus Daviesiibacteriota</taxon>
    </lineage>
</organism>
<evidence type="ECO:0000259" key="2">
    <source>
        <dbReference type="Pfam" id="PF13439"/>
    </source>
</evidence>
<dbReference type="Pfam" id="PF13439">
    <property type="entry name" value="Glyco_transf_4"/>
    <property type="match status" value="1"/>
</dbReference>
<dbReference type="InterPro" id="IPR028098">
    <property type="entry name" value="Glyco_trans_4-like_N"/>
</dbReference>
<comment type="caution">
    <text evidence="3">The sequence shown here is derived from an EMBL/GenBank/DDBJ whole genome shotgun (WGS) entry which is preliminary data.</text>
</comment>
<dbReference type="GO" id="GO:0016757">
    <property type="term" value="F:glycosyltransferase activity"/>
    <property type="evidence" value="ECO:0007669"/>
    <property type="project" value="TreeGrafter"/>
</dbReference>
<name>A0A1F5N3K5_9BACT</name>
<dbReference type="GO" id="GO:0009103">
    <property type="term" value="P:lipopolysaccharide biosynthetic process"/>
    <property type="evidence" value="ECO:0007669"/>
    <property type="project" value="TreeGrafter"/>
</dbReference>
<dbReference type="SUPFAM" id="SSF53756">
    <property type="entry name" value="UDP-Glycosyltransferase/glycogen phosphorylase"/>
    <property type="match status" value="1"/>
</dbReference>
<dbReference type="PANTHER" id="PTHR46401:SF2">
    <property type="entry name" value="GLYCOSYLTRANSFERASE WBBK-RELATED"/>
    <property type="match status" value="1"/>
</dbReference>
<dbReference type="AlphaFoldDB" id="A0A1F5N3K5"/>
<reference evidence="3 4" key="1">
    <citation type="journal article" date="2016" name="Nat. Commun.">
        <title>Thousands of microbial genomes shed light on interconnected biogeochemical processes in an aquifer system.</title>
        <authorList>
            <person name="Anantharaman K."/>
            <person name="Brown C.T."/>
            <person name="Hug L.A."/>
            <person name="Sharon I."/>
            <person name="Castelle C.J."/>
            <person name="Probst A.J."/>
            <person name="Thomas B.C."/>
            <person name="Singh A."/>
            <person name="Wilkins M.J."/>
            <person name="Karaoz U."/>
            <person name="Brodie E.L."/>
            <person name="Williams K.H."/>
            <person name="Hubbard S.S."/>
            <person name="Banfield J.F."/>
        </authorList>
    </citation>
    <scope>NUCLEOTIDE SEQUENCE [LARGE SCALE GENOMIC DNA]</scope>
</reference>
<dbReference type="CDD" id="cd03801">
    <property type="entry name" value="GT4_PimA-like"/>
    <property type="match status" value="1"/>
</dbReference>
<keyword evidence="1" id="KW-0808">Transferase</keyword>